<dbReference type="Proteomes" id="UP001233999">
    <property type="component" value="Unassembled WGS sequence"/>
</dbReference>
<feature type="non-terminal residue" evidence="10">
    <location>
        <position position="1"/>
    </location>
</feature>
<feature type="region of interest" description="Disordered" evidence="7">
    <location>
        <begin position="219"/>
        <end position="249"/>
    </location>
</feature>
<evidence type="ECO:0000259" key="8">
    <source>
        <dbReference type="PROSITE" id="PS50199"/>
    </source>
</evidence>
<evidence type="ECO:0000256" key="2">
    <source>
        <dbReference type="ARBA" id="ARBA00022771"/>
    </source>
</evidence>
<keyword evidence="3" id="KW-0862">Zinc</keyword>
<gene>
    <name evidence="10" type="ORF">L9F63_010072</name>
</gene>
<reference evidence="10" key="1">
    <citation type="journal article" date="2023" name="IScience">
        <title>Live-bearing cockroach genome reveals convergent evolutionary mechanisms linked to viviparity in insects and beyond.</title>
        <authorList>
            <person name="Fouks B."/>
            <person name="Harrison M.C."/>
            <person name="Mikhailova A.A."/>
            <person name="Marchal E."/>
            <person name="English S."/>
            <person name="Carruthers M."/>
            <person name="Jennings E.C."/>
            <person name="Chiamaka E.L."/>
            <person name="Frigard R.A."/>
            <person name="Pippel M."/>
            <person name="Attardo G.M."/>
            <person name="Benoit J.B."/>
            <person name="Bornberg-Bauer E."/>
            <person name="Tobe S.S."/>
        </authorList>
    </citation>
    <scope>NUCLEOTIDE SEQUENCE</scope>
    <source>
        <strain evidence="10">Stay&amp;Tobe</strain>
    </source>
</reference>
<dbReference type="CDD" id="cd14362">
    <property type="entry name" value="CUE_TAB2_TAB3"/>
    <property type="match status" value="1"/>
</dbReference>
<dbReference type="InterPro" id="IPR036443">
    <property type="entry name" value="Znf_RanBP2_sf"/>
</dbReference>
<feature type="domain" description="RanBP2-type" evidence="8">
    <location>
        <begin position="244"/>
        <end position="274"/>
    </location>
</feature>
<evidence type="ECO:0000256" key="4">
    <source>
        <dbReference type="ARBA" id="ARBA00023054"/>
    </source>
</evidence>
<keyword evidence="2 5" id="KW-0863">Zinc-finger</keyword>
<dbReference type="SMART" id="SM00546">
    <property type="entry name" value="CUE"/>
    <property type="match status" value="1"/>
</dbReference>
<comment type="caution">
    <text evidence="10">The sequence shown here is derived from an EMBL/GenBank/DDBJ whole genome shotgun (WGS) entry which is preliminary data.</text>
</comment>
<dbReference type="GO" id="GO:0008270">
    <property type="term" value="F:zinc ion binding"/>
    <property type="evidence" value="ECO:0007669"/>
    <property type="project" value="UniProtKB-KW"/>
</dbReference>
<dbReference type="SUPFAM" id="SSF90209">
    <property type="entry name" value="Ran binding protein zinc finger-like"/>
    <property type="match status" value="1"/>
</dbReference>
<dbReference type="EMBL" id="JASPKZ010000808">
    <property type="protein sequence ID" value="KAJ9599457.1"/>
    <property type="molecule type" value="Genomic_DNA"/>
</dbReference>
<dbReference type="GO" id="GO:0043130">
    <property type="term" value="F:ubiquitin binding"/>
    <property type="evidence" value="ECO:0007669"/>
    <property type="project" value="InterPro"/>
</dbReference>
<dbReference type="InterPro" id="IPR041911">
    <property type="entry name" value="TAB2/3_CUE"/>
</dbReference>
<organism evidence="10 11">
    <name type="scientific">Diploptera punctata</name>
    <name type="common">Pacific beetle cockroach</name>
    <dbReference type="NCBI Taxonomy" id="6984"/>
    <lineage>
        <taxon>Eukaryota</taxon>
        <taxon>Metazoa</taxon>
        <taxon>Ecdysozoa</taxon>
        <taxon>Arthropoda</taxon>
        <taxon>Hexapoda</taxon>
        <taxon>Insecta</taxon>
        <taxon>Pterygota</taxon>
        <taxon>Neoptera</taxon>
        <taxon>Polyneoptera</taxon>
        <taxon>Dictyoptera</taxon>
        <taxon>Blattodea</taxon>
        <taxon>Blaberoidea</taxon>
        <taxon>Blaberidae</taxon>
        <taxon>Diplopterinae</taxon>
        <taxon>Diploptera</taxon>
    </lineage>
</organism>
<dbReference type="Gene3D" id="4.10.1060.10">
    <property type="entry name" value="Zinc finger, RanBP2-type"/>
    <property type="match status" value="1"/>
</dbReference>
<dbReference type="PROSITE" id="PS51140">
    <property type="entry name" value="CUE"/>
    <property type="match status" value="1"/>
</dbReference>
<dbReference type="PANTHER" id="PTHR46253">
    <property type="entry name" value="TGF-BETA-ACTIVATED KINASE 1 AND MAP3K7-BINDING PROTEIN TAB"/>
    <property type="match status" value="1"/>
</dbReference>
<evidence type="ECO:0000256" key="1">
    <source>
        <dbReference type="ARBA" id="ARBA00022723"/>
    </source>
</evidence>
<dbReference type="AlphaFoldDB" id="A0AAD8ERV2"/>
<keyword evidence="4 6" id="KW-0175">Coiled coil</keyword>
<dbReference type="PROSITE" id="PS01358">
    <property type="entry name" value="ZF_RANBP2_1"/>
    <property type="match status" value="1"/>
</dbReference>
<evidence type="ECO:0000259" key="9">
    <source>
        <dbReference type="PROSITE" id="PS51140"/>
    </source>
</evidence>
<protein>
    <recommendedName>
        <fullName evidence="12">RanBP2-type domain-containing protein</fullName>
    </recommendedName>
</protein>
<name>A0AAD8ERV2_DIPPU</name>
<evidence type="ECO:0000313" key="11">
    <source>
        <dbReference type="Proteomes" id="UP001233999"/>
    </source>
</evidence>
<reference evidence="10" key="2">
    <citation type="submission" date="2023-05" db="EMBL/GenBank/DDBJ databases">
        <authorList>
            <person name="Fouks B."/>
        </authorList>
    </citation>
    <scope>NUCLEOTIDE SEQUENCE</scope>
    <source>
        <strain evidence="10">Stay&amp;Tobe</strain>
        <tissue evidence="10">Testes</tissue>
    </source>
</reference>
<feature type="compositionally biased region" description="Pro residues" evidence="7">
    <location>
        <begin position="224"/>
        <end position="240"/>
    </location>
</feature>
<evidence type="ECO:0000256" key="3">
    <source>
        <dbReference type="ARBA" id="ARBA00022833"/>
    </source>
</evidence>
<keyword evidence="11" id="KW-1185">Reference proteome</keyword>
<dbReference type="PANTHER" id="PTHR46253:SF1">
    <property type="entry name" value="TAB2"/>
    <property type="match status" value="1"/>
</dbReference>
<evidence type="ECO:0008006" key="12">
    <source>
        <dbReference type="Google" id="ProtNLM"/>
    </source>
</evidence>
<keyword evidence="1" id="KW-0479">Metal-binding</keyword>
<feature type="coiled-coil region" evidence="6">
    <location>
        <begin position="114"/>
        <end position="197"/>
    </location>
</feature>
<dbReference type="Gene3D" id="1.10.8.10">
    <property type="entry name" value="DNA helicase RuvA subunit, C-terminal domain"/>
    <property type="match status" value="1"/>
</dbReference>
<evidence type="ECO:0000256" key="6">
    <source>
        <dbReference type="SAM" id="Coils"/>
    </source>
</evidence>
<dbReference type="SMART" id="SM00547">
    <property type="entry name" value="ZnF_RBZ"/>
    <property type="match status" value="1"/>
</dbReference>
<sequence>MADSDSALGCSNISIMQLFHELKQKFPAVPDRVVSECIRQNAHDKDACEAILRLLIIHHVHAPKNAKRNHGMQPTYTRYLTNLKANLTTYLYSQCLHFEGRTKALEKARKILLLQQLERKNKLQRELCKEKENLRAMQREVQEMRKDLEQRQRRKQTLSLPLVSTVLQRVQELKVEISRLQDECKKMTQEVDLSMDARVPLGETDEEFYKNIYTGQRFILPSSSQPPPQRPDPGPGPPGRGEPAEGPHWTCSQCTFRNHPLLDKCETCEMPRIML</sequence>
<proteinExistence type="predicted"/>
<feature type="domain" description="CUE" evidence="9">
    <location>
        <begin position="14"/>
        <end position="58"/>
    </location>
</feature>
<evidence type="ECO:0000313" key="10">
    <source>
        <dbReference type="EMBL" id="KAJ9599457.1"/>
    </source>
</evidence>
<dbReference type="InterPro" id="IPR001876">
    <property type="entry name" value="Znf_RanBP2"/>
</dbReference>
<evidence type="ECO:0000256" key="7">
    <source>
        <dbReference type="SAM" id="MobiDB-lite"/>
    </source>
</evidence>
<dbReference type="InterPro" id="IPR003892">
    <property type="entry name" value="CUE"/>
</dbReference>
<evidence type="ECO:0000256" key="5">
    <source>
        <dbReference type="PROSITE-ProRule" id="PRU00322"/>
    </source>
</evidence>
<accession>A0AAD8ERV2</accession>
<dbReference type="PROSITE" id="PS50199">
    <property type="entry name" value="ZF_RANBP2_2"/>
    <property type="match status" value="1"/>
</dbReference>